<sequence length="105" mass="11832">MQPFRGGAVVAFLSFLFFSCLAQSRQSRQASVRYSRAVCEDVRLRQKHWPGSTARRATAELLGSELRLQRMRAEECGGQICCTKEIDYSAASIKQILGQESESRE</sequence>
<protein>
    <recommendedName>
        <fullName evidence="4">Hydrophobin</fullName>
    </recommendedName>
</protein>
<comment type="caution">
    <text evidence="2">The sequence shown here is derived from an EMBL/GenBank/DDBJ whole genome shotgun (WGS) entry which is preliminary data.</text>
</comment>
<dbReference type="AlphaFoldDB" id="G9P8E2"/>
<feature type="chain" id="PRO_5003525182" description="Hydrophobin" evidence="1">
    <location>
        <begin position="23"/>
        <end position="105"/>
    </location>
</feature>
<feature type="signal peptide" evidence="1">
    <location>
        <begin position="1"/>
        <end position="22"/>
    </location>
</feature>
<dbReference type="Proteomes" id="UP000005426">
    <property type="component" value="Unassembled WGS sequence"/>
</dbReference>
<dbReference type="OrthoDB" id="3556830at2759"/>
<dbReference type="PROSITE" id="PS51257">
    <property type="entry name" value="PROKAR_LIPOPROTEIN"/>
    <property type="match status" value="1"/>
</dbReference>
<evidence type="ECO:0000313" key="2">
    <source>
        <dbReference type="EMBL" id="EHK40936.1"/>
    </source>
</evidence>
<keyword evidence="1" id="KW-0732">Signal</keyword>
<evidence type="ECO:0008006" key="4">
    <source>
        <dbReference type="Google" id="ProtNLM"/>
    </source>
</evidence>
<organism evidence="2 3">
    <name type="scientific">Hypocrea atroviridis (strain ATCC 20476 / IMI 206040)</name>
    <name type="common">Trichoderma atroviride</name>
    <dbReference type="NCBI Taxonomy" id="452589"/>
    <lineage>
        <taxon>Eukaryota</taxon>
        <taxon>Fungi</taxon>
        <taxon>Dikarya</taxon>
        <taxon>Ascomycota</taxon>
        <taxon>Pezizomycotina</taxon>
        <taxon>Sordariomycetes</taxon>
        <taxon>Hypocreomycetidae</taxon>
        <taxon>Hypocreales</taxon>
        <taxon>Hypocreaceae</taxon>
        <taxon>Trichoderma</taxon>
    </lineage>
</organism>
<proteinExistence type="predicted"/>
<dbReference type="HOGENOM" id="CLU_2236961_0_0_1"/>
<name>G9P8E2_HYPAI</name>
<gene>
    <name evidence="2" type="ORF">TRIATDRAFT_258992</name>
</gene>
<evidence type="ECO:0000256" key="1">
    <source>
        <dbReference type="SAM" id="SignalP"/>
    </source>
</evidence>
<reference evidence="2 3" key="1">
    <citation type="journal article" date="2011" name="Genome Biol.">
        <title>Comparative genome sequence analysis underscores mycoparasitism as the ancestral life style of Trichoderma.</title>
        <authorList>
            <person name="Kubicek C.P."/>
            <person name="Herrera-Estrella A."/>
            <person name="Seidl-Seiboth V."/>
            <person name="Martinez D.A."/>
            <person name="Druzhinina I.S."/>
            <person name="Thon M."/>
            <person name="Zeilinger S."/>
            <person name="Casas-Flores S."/>
            <person name="Horwitz B.A."/>
            <person name="Mukherjee P.K."/>
            <person name="Mukherjee M."/>
            <person name="Kredics L."/>
            <person name="Alcaraz L.D."/>
            <person name="Aerts A."/>
            <person name="Antal Z."/>
            <person name="Atanasova L."/>
            <person name="Cervantes-Badillo M.G."/>
            <person name="Challacombe J."/>
            <person name="Chertkov O."/>
            <person name="McCluskey K."/>
            <person name="Coulpier F."/>
            <person name="Deshpande N."/>
            <person name="von Doehren H."/>
            <person name="Ebbole D.J."/>
            <person name="Esquivel-Naranjo E.U."/>
            <person name="Fekete E."/>
            <person name="Flipphi M."/>
            <person name="Glaser F."/>
            <person name="Gomez-Rodriguez E.Y."/>
            <person name="Gruber S."/>
            <person name="Han C."/>
            <person name="Henrissat B."/>
            <person name="Hermosa R."/>
            <person name="Hernandez-Onate M."/>
            <person name="Karaffa L."/>
            <person name="Kosti I."/>
            <person name="Le Crom S."/>
            <person name="Lindquist E."/>
            <person name="Lucas S."/>
            <person name="Luebeck M."/>
            <person name="Luebeck P.S."/>
            <person name="Margeot A."/>
            <person name="Metz B."/>
            <person name="Misra M."/>
            <person name="Nevalainen H."/>
            <person name="Omann M."/>
            <person name="Packer N."/>
            <person name="Perrone G."/>
            <person name="Uresti-Rivera E.E."/>
            <person name="Salamov A."/>
            <person name="Schmoll M."/>
            <person name="Seiboth B."/>
            <person name="Shapiro H."/>
            <person name="Sukno S."/>
            <person name="Tamayo-Ramos J.A."/>
            <person name="Tisch D."/>
            <person name="Wiest A."/>
            <person name="Wilkinson H.H."/>
            <person name="Zhang M."/>
            <person name="Coutinho P.M."/>
            <person name="Kenerley C.M."/>
            <person name="Monte E."/>
            <person name="Baker S.E."/>
            <person name="Grigoriev I.V."/>
        </authorList>
    </citation>
    <scope>NUCLEOTIDE SEQUENCE [LARGE SCALE GENOMIC DNA]</scope>
    <source>
        <strain evidence="3">ATCC 20476 / IMI 206040</strain>
    </source>
</reference>
<accession>G9P8E2</accession>
<evidence type="ECO:0000313" key="3">
    <source>
        <dbReference type="Proteomes" id="UP000005426"/>
    </source>
</evidence>
<keyword evidence="3" id="KW-1185">Reference proteome</keyword>
<dbReference type="EMBL" id="ABDG02000027">
    <property type="protein sequence ID" value="EHK40936.1"/>
    <property type="molecule type" value="Genomic_DNA"/>
</dbReference>